<keyword evidence="3" id="KW-1185">Reference proteome</keyword>
<dbReference type="VEuPathDB" id="FungiDB:ASPZODRAFT_143982"/>
<dbReference type="Pfam" id="PF00646">
    <property type="entry name" value="F-box"/>
    <property type="match status" value="1"/>
</dbReference>
<accession>A0A1L9SE31</accession>
<dbReference type="AlphaFoldDB" id="A0A1L9SE31"/>
<dbReference type="RefSeq" id="XP_022579857.1">
    <property type="nucleotide sequence ID" value="XM_022724969.1"/>
</dbReference>
<evidence type="ECO:0000313" key="2">
    <source>
        <dbReference type="EMBL" id="OJJ45347.1"/>
    </source>
</evidence>
<dbReference type="EMBL" id="KV878345">
    <property type="protein sequence ID" value="OJJ45347.1"/>
    <property type="molecule type" value="Genomic_DNA"/>
</dbReference>
<dbReference type="GeneID" id="34611434"/>
<name>A0A1L9SE31_9EURO</name>
<evidence type="ECO:0000259" key="1">
    <source>
        <dbReference type="Pfam" id="PF00646"/>
    </source>
</evidence>
<sequence>MDFKSINLKFKRPFLRKRYPLSSIPPEIVGIIFTFLPLPDQICLSLSCRCLYSCFKLFLKSQNKEIPKLLPPQDRPILCLKDSADKNLRIQLLRQLENRQWRYCSGCWFLHPPSAWKSPGPTKPRLSPYRYNCGKWHSRRSCMPYAGEVDLCPCLRISFHDKTHLIMTIKSAREGRGGGGGEEGGGYYNGILRHPEIESGYNFLRHICTFTQHPSAHVKLQTTLSVQAKTESLWVSSRYYFTVKDSQQMLAGSFWVKDPGTWLEQFFTAAGSTFYGWQKKHNIFCRGGHWETCAKRTADPRVFELIVERNLGNGNWPNKQWDRNRN</sequence>
<dbReference type="Proteomes" id="UP000184188">
    <property type="component" value="Unassembled WGS sequence"/>
</dbReference>
<reference evidence="3" key="1">
    <citation type="journal article" date="2017" name="Genome Biol.">
        <title>Comparative genomics reveals high biological diversity and specific adaptations in the industrially and medically important fungal genus Aspergillus.</title>
        <authorList>
            <person name="de Vries R.P."/>
            <person name="Riley R."/>
            <person name="Wiebenga A."/>
            <person name="Aguilar-Osorio G."/>
            <person name="Amillis S."/>
            <person name="Uchima C.A."/>
            <person name="Anderluh G."/>
            <person name="Asadollahi M."/>
            <person name="Askin M."/>
            <person name="Barry K."/>
            <person name="Battaglia E."/>
            <person name="Bayram O."/>
            <person name="Benocci T."/>
            <person name="Braus-Stromeyer S.A."/>
            <person name="Caldana C."/>
            <person name="Canovas D."/>
            <person name="Cerqueira G.C."/>
            <person name="Chen F."/>
            <person name="Chen W."/>
            <person name="Choi C."/>
            <person name="Clum A."/>
            <person name="Dos Santos R.A."/>
            <person name="Damasio A.R."/>
            <person name="Diallinas G."/>
            <person name="Emri T."/>
            <person name="Fekete E."/>
            <person name="Flipphi M."/>
            <person name="Freyberg S."/>
            <person name="Gallo A."/>
            <person name="Gournas C."/>
            <person name="Habgood R."/>
            <person name="Hainaut M."/>
            <person name="Harispe M.L."/>
            <person name="Henrissat B."/>
            <person name="Hilden K.S."/>
            <person name="Hope R."/>
            <person name="Hossain A."/>
            <person name="Karabika E."/>
            <person name="Karaffa L."/>
            <person name="Karanyi Z."/>
            <person name="Krasevec N."/>
            <person name="Kuo A."/>
            <person name="Kusch H."/>
            <person name="LaButti K."/>
            <person name="Lagendijk E.L."/>
            <person name="Lapidus A."/>
            <person name="Levasseur A."/>
            <person name="Lindquist E."/>
            <person name="Lipzen A."/>
            <person name="Logrieco A.F."/>
            <person name="MacCabe A."/>
            <person name="Maekelae M.R."/>
            <person name="Malavazi I."/>
            <person name="Melin P."/>
            <person name="Meyer V."/>
            <person name="Mielnichuk N."/>
            <person name="Miskei M."/>
            <person name="Molnar A.P."/>
            <person name="Mule G."/>
            <person name="Ngan C.Y."/>
            <person name="Orejas M."/>
            <person name="Orosz E."/>
            <person name="Ouedraogo J.P."/>
            <person name="Overkamp K.M."/>
            <person name="Park H.-S."/>
            <person name="Perrone G."/>
            <person name="Piumi F."/>
            <person name="Punt P.J."/>
            <person name="Ram A.F."/>
            <person name="Ramon A."/>
            <person name="Rauscher S."/>
            <person name="Record E."/>
            <person name="Riano-Pachon D.M."/>
            <person name="Robert V."/>
            <person name="Roehrig J."/>
            <person name="Ruller R."/>
            <person name="Salamov A."/>
            <person name="Salih N.S."/>
            <person name="Samson R.A."/>
            <person name="Sandor E."/>
            <person name="Sanguinetti M."/>
            <person name="Schuetze T."/>
            <person name="Sepcic K."/>
            <person name="Shelest E."/>
            <person name="Sherlock G."/>
            <person name="Sophianopoulou V."/>
            <person name="Squina F.M."/>
            <person name="Sun H."/>
            <person name="Susca A."/>
            <person name="Todd R.B."/>
            <person name="Tsang A."/>
            <person name="Unkles S.E."/>
            <person name="van de Wiele N."/>
            <person name="van Rossen-Uffink D."/>
            <person name="Oliveira J.V."/>
            <person name="Vesth T.C."/>
            <person name="Visser J."/>
            <person name="Yu J.-H."/>
            <person name="Zhou M."/>
            <person name="Andersen M.R."/>
            <person name="Archer D.B."/>
            <person name="Baker S.E."/>
            <person name="Benoit I."/>
            <person name="Brakhage A.A."/>
            <person name="Braus G.H."/>
            <person name="Fischer R."/>
            <person name="Frisvad J.C."/>
            <person name="Goldman G.H."/>
            <person name="Houbraken J."/>
            <person name="Oakley B."/>
            <person name="Pocsi I."/>
            <person name="Scazzocchio C."/>
            <person name="Seiboth B."/>
            <person name="vanKuyk P.A."/>
            <person name="Wortman J."/>
            <person name="Dyer P.S."/>
            <person name="Grigoriev I.V."/>
        </authorList>
    </citation>
    <scope>NUCLEOTIDE SEQUENCE [LARGE SCALE GENOMIC DNA]</scope>
    <source>
        <strain evidence="3">CBS 506.65</strain>
    </source>
</reference>
<organism evidence="2 3">
    <name type="scientific">Penicilliopsis zonata CBS 506.65</name>
    <dbReference type="NCBI Taxonomy" id="1073090"/>
    <lineage>
        <taxon>Eukaryota</taxon>
        <taxon>Fungi</taxon>
        <taxon>Dikarya</taxon>
        <taxon>Ascomycota</taxon>
        <taxon>Pezizomycotina</taxon>
        <taxon>Eurotiomycetes</taxon>
        <taxon>Eurotiomycetidae</taxon>
        <taxon>Eurotiales</taxon>
        <taxon>Aspergillaceae</taxon>
        <taxon>Penicilliopsis</taxon>
    </lineage>
</organism>
<dbReference type="OrthoDB" id="4454461at2759"/>
<evidence type="ECO:0000313" key="3">
    <source>
        <dbReference type="Proteomes" id="UP000184188"/>
    </source>
</evidence>
<protein>
    <recommendedName>
        <fullName evidence="1">F-box domain-containing protein</fullName>
    </recommendedName>
</protein>
<feature type="domain" description="F-box" evidence="1">
    <location>
        <begin position="21"/>
        <end position="56"/>
    </location>
</feature>
<gene>
    <name evidence="2" type="ORF">ASPZODRAFT_143982</name>
</gene>
<proteinExistence type="predicted"/>
<dbReference type="InterPro" id="IPR001810">
    <property type="entry name" value="F-box_dom"/>
</dbReference>